<dbReference type="InterPro" id="IPR036909">
    <property type="entry name" value="Cyt_c-like_dom_sf"/>
</dbReference>
<dbReference type="PIRSF" id="PIRSF028099">
    <property type="entry name" value="DUF1111"/>
    <property type="match status" value="1"/>
</dbReference>
<dbReference type="EMBL" id="FUXU01000024">
    <property type="protein sequence ID" value="SKA54713.1"/>
    <property type="molecule type" value="Genomic_DNA"/>
</dbReference>
<evidence type="ECO:0000256" key="2">
    <source>
        <dbReference type="ARBA" id="ARBA00022723"/>
    </source>
</evidence>
<proteinExistence type="predicted"/>
<keyword evidence="2 4" id="KW-0479">Metal-binding</keyword>
<gene>
    <name evidence="7" type="ORF">SAMN02745132_02188</name>
</gene>
<dbReference type="PROSITE" id="PS51007">
    <property type="entry name" value="CYTC"/>
    <property type="match status" value="1"/>
</dbReference>
<dbReference type="InterPro" id="IPR051395">
    <property type="entry name" value="Cytochrome_c_Peroxidase/MauG"/>
</dbReference>
<evidence type="ECO:0000256" key="5">
    <source>
        <dbReference type="SAM" id="SignalP"/>
    </source>
</evidence>
<keyword evidence="5" id="KW-0732">Signal</keyword>
<organism evidence="7 8">
    <name type="scientific">Enterovibrio nigricans DSM 22720</name>
    <dbReference type="NCBI Taxonomy" id="1121868"/>
    <lineage>
        <taxon>Bacteria</taxon>
        <taxon>Pseudomonadati</taxon>
        <taxon>Pseudomonadota</taxon>
        <taxon>Gammaproteobacteria</taxon>
        <taxon>Vibrionales</taxon>
        <taxon>Vibrionaceae</taxon>
        <taxon>Enterovibrio</taxon>
    </lineage>
</organism>
<keyword evidence="1 4" id="KW-0349">Heme</keyword>
<dbReference type="GO" id="GO:0020037">
    <property type="term" value="F:heme binding"/>
    <property type="evidence" value="ECO:0007669"/>
    <property type="project" value="InterPro"/>
</dbReference>
<dbReference type="Proteomes" id="UP000190162">
    <property type="component" value="Unassembled WGS sequence"/>
</dbReference>
<accession>A0A1T4UPX1</accession>
<dbReference type="Pfam" id="PF06537">
    <property type="entry name" value="DHOR"/>
    <property type="match status" value="1"/>
</dbReference>
<feature type="chain" id="PRO_5010527927" evidence="5">
    <location>
        <begin position="19"/>
        <end position="458"/>
    </location>
</feature>
<keyword evidence="3 4" id="KW-0408">Iron</keyword>
<dbReference type="GO" id="GO:0046872">
    <property type="term" value="F:metal ion binding"/>
    <property type="evidence" value="ECO:0007669"/>
    <property type="project" value="UniProtKB-KW"/>
</dbReference>
<dbReference type="PANTHER" id="PTHR30600">
    <property type="entry name" value="CYTOCHROME C PEROXIDASE-RELATED"/>
    <property type="match status" value="1"/>
</dbReference>
<dbReference type="Gene3D" id="1.10.760.10">
    <property type="entry name" value="Cytochrome c-like domain"/>
    <property type="match status" value="1"/>
</dbReference>
<dbReference type="InterPro" id="IPR009056">
    <property type="entry name" value="Cyt_c-like_dom"/>
</dbReference>
<evidence type="ECO:0000313" key="8">
    <source>
        <dbReference type="Proteomes" id="UP000190162"/>
    </source>
</evidence>
<reference evidence="8" key="1">
    <citation type="submission" date="2017-02" db="EMBL/GenBank/DDBJ databases">
        <authorList>
            <person name="Varghese N."/>
            <person name="Submissions S."/>
        </authorList>
    </citation>
    <scope>NUCLEOTIDE SEQUENCE [LARGE SCALE GENOMIC DNA]</scope>
    <source>
        <strain evidence="8">DSM 22720</strain>
    </source>
</reference>
<sequence length="458" mass="49924">MKYSLFLLLMFVSSTLFASVKSGGDTTTAQQGANAFSQAASNLPLSEQIDFSVGNSFFRNPWVSAPASTGARDGLGPLFNTNGCQNCHIKDGRGHLPSESDSNAVSILIRLSIPAISEAQKAWVKRHGNVPEPTYGGQLQDFALPGSKEEGHIKVEFETHTETFSDGFKVELRKPVLTIEALNYGKLHPSTEMSLRVAPPMIGLGLLEAIPNQTIERFADEQASEGKGISGRPNKVWDIASGTTQIGRFGWKAGQPNLMQQNAAAFNGDLGLTTTHFPKENCSPSQAICDVFPNGGAPEVSEKILNFIEFYTQHLAVPKRRNVKDPLVIEGEALFVDSGCQSCHQRDIKTGTVEGRKAISNQLIHPYTDLLLHDMGEGLADNRGEFLANGQEWRTAPLWGLGYTEEVNGHTEFLHDGRARNALEAVLWHGGEAEATKQTVLGFDQKQREALIAFLHSL</sequence>
<dbReference type="RefSeq" id="WP_078752553.1">
    <property type="nucleotide sequence ID" value="NZ_FUXU01000024.1"/>
</dbReference>
<dbReference type="PANTHER" id="PTHR30600:SF4">
    <property type="entry name" value="CYTOCHROME C DOMAIN-CONTAINING PROTEIN"/>
    <property type="match status" value="1"/>
</dbReference>
<dbReference type="GO" id="GO:0009055">
    <property type="term" value="F:electron transfer activity"/>
    <property type="evidence" value="ECO:0007669"/>
    <property type="project" value="InterPro"/>
</dbReference>
<dbReference type="OrthoDB" id="9805202at2"/>
<dbReference type="GO" id="GO:0004130">
    <property type="term" value="F:cytochrome-c peroxidase activity"/>
    <property type="evidence" value="ECO:0007669"/>
    <property type="project" value="TreeGrafter"/>
</dbReference>
<evidence type="ECO:0000256" key="1">
    <source>
        <dbReference type="ARBA" id="ARBA00022617"/>
    </source>
</evidence>
<protein>
    <submittedName>
        <fullName evidence="7">CxxC motif-containing protein, DUF1111 family</fullName>
    </submittedName>
</protein>
<dbReference type="SUPFAM" id="SSF46626">
    <property type="entry name" value="Cytochrome c"/>
    <property type="match status" value="1"/>
</dbReference>
<evidence type="ECO:0000256" key="4">
    <source>
        <dbReference type="PROSITE-ProRule" id="PRU00433"/>
    </source>
</evidence>
<feature type="domain" description="Cytochrome c" evidence="6">
    <location>
        <begin position="326"/>
        <end position="458"/>
    </location>
</feature>
<evidence type="ECO:0000259" key="6">
    <source>
        <dbReference type="PROSITE" id="PS51007"/>
    </source>
</evidence>
<evidence type="ECO:0000256" key="3">
    <source>
        <dbReference type="ARBA" id="ARBA00023004"/>
    </source>
</evidence>
<evidence type="ECO:0000313" key="7">
    <source>
        <dbReference type="EMBL" id="SKA54713.1"/>
    </source>
</evidence>
<name>A0A1T4UPX1_9GAMM</name>
<dbReference type="AlphaFoldDB" id="A0A1T4UPX1"/>
<dbReference type="InterPro" id="IPR010538">
    <property type="entry name" value="DHOR"/>
</dbReference>
<keyword evidence="8" id="KW-1185">Reference proteome</keyword>
<feature type="signal peptide" evidence="5">
    <location>
        <begin position="1"/>
        <end position="18"/>
    </location>
</feature>